<dbReference type="EMBL" id="JBHRYR010000004">
    <property type="protein sequence ID" value="MFC3853804.1"/>
    <property type="molecule type" value="Genomic_DNA"/>
</dbReference>
<proteinExistence type="predicted"/>
<sequence length="248" mass="28110">MTRSVNILGLALLIVLLFSGCASRGVSTEDQTSAEQYVEIGFRHLQFDNAAQARVAFREALTFDEASDSAHLGMALVYQREGEPELSERYFKRAMALGEDTQHRHLYAQFLFRQNRIDEAQKVLNEVIADTDYFDRAVAFEDLAIVSLYLNDTQSAKNFFDRAIVLNKMLPMPYWHMANLLLNEGNTARAASYFDGFQSLVTSEVVEHTEASLVLGLRVTEAMNRQESYAALRAQLEARFPNSTFLEE</sequence>
<protein>
    <submittedName>
        <fullName evidence="1">Tetratricopeptide repeat protein</fullName>
    </submittedName>
</protein>
<dbReference type="PANTHER" id="PTHR12558:SF13">
    <property type="entry name" value="CELL DIVISION CYCLE PROTEIN 27 HOMOLOG"/>
    <property type="match status" value="1"/>
</dbReference>
<evidence type="ECO:0000313" key="1">
    <source>
        <dbReference type="EMBL" id="MFC3853804.1"/>
    </source>
</evidence>
<reference evidence="2" key="1">
    <citation type="journal article" date="2019" name="Int. J. Syst. Evol. Microbiol.">
        <title>The Global Catalogue of Microorganisms (GCM) 10K type strain sequencing project: providing services to taxonomists for standard genome sequencing and annotation.</title>
        <authorList>
            <consortium name="The Broad Institute Genomics Platform"/>
            <consortium name="The Broad Institute Genome Sequencing Center for Infectious Disease"/>
            <person name="Wu L."/>
            <person name="Ma J."/>
        </authorList>
    </citation>
    <scope>NUCLEOTIDE SEQUENCE [LARGE SCALE GENOMIC DNA]</scope>
    <source>
        <strain evidence="2">IBRC 10765</strain>
    </source>
</reference>
<dbReference type="PANTHER" id="PTHR12558">
    <property type="entry name" value="CELL DIVISION CYCLE 16,23,27"/>
    <property type="match status" value="1"/>
</dbReference>
<name>A0ABV8A0C9_9GAMM</name>
<evidence type="ECO:0000313" key="2">
    <source>
        <dbReference type="Proteomes" id="UP001595617"/>
    </source>
</evidence>
<dbReference type="Gene3D" id="1.25.40.10">
    <property type="entry name" value="Tetratricopeptide repeat domain"/>
    <property type="match status" value="1"/>
</dbReference>
<dbReference type="RefSeq" id="WP_380697369.1">
    <property type="nucleotide sequence ID" value="NZ_JBHRYR010000004.1"/>
</dbReference>
<dbReference type="InterPro" id="IPR019734">
    <property type="entry name" value="TPR_rpt"/>
</dbReference>
<dbReference type="SMART" id="SM00028">
    <property type="entry name" value="TPR"/>
    <property type="match status" value="3"/>
</dbReference>
<organism evidence="1 2">
    <name type="scientific">Saccharospirillum mangrovi</name>
    <dbReference type="NCBI Taxonomy" id="2161747"/>
    <lineage>
        <taxon>Bacteria</taxon>
        <taxon>Pseudomonadati</taxon>
        <taxon>Pseudomonadota</taxon>
        <taxon>Gammaproteobacteria</taxon>
        <taxon>Oceanospirillales</taxon>
        <taxon>Saccharospirillaceae</taxon>
        <taxon>Saccharospirillum</taxon>
    </lineage>
</organism>
<dbReference type="PROSITE" id="PS51257">
    <property type="entry name" value="PROKAR_LIPOPROTEIN"/>
    <property type="match status" value="1"/>
</dbReference>
<dbReference type="InterPro" id="IPR011990">
    <property type="entry name" value="TPR-like_helical_dom_sf"/>
</dbReference>
<dbReference type="Proteomes" id="UP001595617">
    <property type="component" value="Unassembled WGS sequence"/>
</dbReference>
<gene>
    <name evidence="1" type="ORF">ACFOOG_13250</name>
</gene>
<accession>A0ABV8A0C9</accession>
<keyword evidence="2" id="KW-1185">Reference proteome</keyword>
<comment type="caution">
    <text evidence="1">The sequence shown here is derived from an EMBL/GenBank/DDBJ whole genome shotgun (WGS) entry which is preliminary data.</text>
</comment>
<dbReference type="SUPFAM" id="SSF48452">
    <property type="entry name" value="TPR-like"/>
    <property type="match status" value="1"/>
</dbReference>